<dbReference type="Gene3D" id="2.30.30.140">
    <property type="match status" value="1"/>
</dbReference>
<accession>A0A1S3H086</accession>
<keyword evidence="4" id="KW-0862">Zinc</keyword>
<dbReference type="Gene3D" id="3.30.40.100">
    <property type="match status" value="1"/>
</dbReference>
<dbReference type="Pfam" id="PF07496">
    <property type="entry name" value="zf-CW"/>
    <property type="match status" value="1"/>
</dbReference>
<dbReference type="Gene3D" id="3.30.565.10">
    <property type="entry name" value="Histidine kinase-like ATPase, C-terminal domain"/>
    <property type="match status" value="1"/>
</dbReference>
<evidence type="ECO:0000256" key="6">
    <source>
        <dbReference type="ARBA" id="ARBA00023242"/>
    </source>
</evidence>
<feature type="compositionally biased region" description="Low complexity" evidence="8">
    <location>
        <begin position="900"/>
        <end position="915"/>
    </location>
</feature>
<feature type="domain" description="CW-type" evidence="9">
    <location>
        <begin position="496"/>
        <end position="551"/>
    </location>
</feature>
<dbReference type="STRING" id="7574.A0A1S3H086"/>
<dbReference type="Pfam" id="PF13589">
    <property type="entry name" value="HATPase_c_3"/>
    <property type="match status" value="1"/>
</dbReference>
<evidence type="ECO:0000256" key="1">
    <source>
        <dbReference type="ARBA" id="ARBA00004123"/>
    </source>
</evidence>
<dbReference type="GO" id="GO:0005634">
    <property type="term" value="C:nucleus"/>
    <property type="evidence" value="ECO:0007669"/>
    <property type="project" value="UniProtKB-SubCell"/>
</dbReference>
<dbReference type="AlphaFoldDB" id="A0A1S3H086"/>
<feature type="compositionally biased region" description="Polar residues" evidence="8">
    <location>
        <begin position="660"/>
        <end position="676"/>
    </location>
</feature>
<dbReference type="GeneID" id="106150936"/>
<dbReference type="InterPro" id="IPR011124">
    <property type="entry name" value="Znf_CW"/>
</dbReference>
<keyword evidence="2" id="KW-0479">Metal-binding</keyword>
<dbReference type="RefSeq" id="XP_013379418.1">
    <property type="nucleotide sequence ID" value="XM_013523964.1"/>
</dbReference>
<dbReference type="SUPFAM" id="SSF55874">
    <property type="entry name" value="ATPase domain of HSP90 chaperone/DNA topoisomerase II/histidine kinase"/>
    <property type="match status" value="1"/>
</dbReference>
<dbReference type="InterPro" id="IPR056360">
    <property type="entry name" value="Chromo_MORC2_6th"/>
</dbReference>
<feature type="region of interest" description="Disordered" evidence="8">
    <location>
        <begin position="764"/>
        <end position="783"/>
    </location>
</feature>
<keyword evidence="3" id="KW-0863">Zinc-finger</keyword>
<evidence type="ECO:0000256" key="4">
    <source>
        <dbReference type="ARBA" id="ARBA00022833"/>
    </source>
</evidence>
<evidence type="ECO:0000256" key="7">
    <source>
        <dbReference type="SAM" id="Coils"/>
    </source>
</evidence>
<feature type="compositionally biased region" description="Basic and acidic residues" evidence="8">
    <location>
        <begin position="632"/>
        <end position="642"/>
    </location>
</feature>
<dbReference type="Proteomes" id="UP000085678">
    <property type="component" value="Unplaced"/>
</dbReference>
<dbReference type="CDD" id="cd16931">
    <property type="entry name" value="HATPase_MORC-like"/>
    <property type="match status" value="1"/>
</dbReference>
<organism evidence="10 11">
    <name type="scientific">Lingula anatina</name>
    <name type="common">Brachiopod</name>
    <name type="synonym">Lingula unguis</name>
    <dbReference type="NCBI Taxonomy" id="7574"/>
    <lineage>
        <taxon>Eukaryota</taxon>
        <taxon>Metazoa</taxon>
        <taxon>Spiralia</taxon>
        <taxon>Lophotrochozoa</taxon>
        <taxon>Brachiopoda</taxon>
        <taxon>Linguliformea</taxon>
        <taxon>Lingulata</taxon>
        <taxon>Lingulida</taxon>
        <taxon>Linguloidea</taxon>
        <taxon>Lingulidae</taxon>
        <taxon>Lingula</taxon>
    </lineage>
</organism>
<sequence length="1043" mass="117521">MANYSGLSRAQLSYEYLHTNSTTHEFLFGALAELVDNARDAGATKINIYSVPDKKLRGGYMLCFHDDGEGMDPDECADIITFGKSHKRNFENQQIGMYGNGLKSGSMRIGYDLILFTKKAKALTCLFLSRTFHEEEGVEEVVVPIPCFDADTCKPVAKGARAQEKHAVEMGLILKYSPFKTEEEVMKQFKTIDSASGTLLIVYNLKLLDSGEPELDVLSVPNDILLSKSSVDDFDTEDGLMPERRSFRAYAALLYNEPRMKVYIQGEKVRTKKLASCLYKPKCYKYTSSRFKARSENEVKKAQEEAKISEYKAKEALSKSKDLEKRISNSTSKELRAEMRKAQATAVELQKDAQLKKQIAERRSKSLKDPKTLNFIFGINLSNRNQYGMFVYNCSRLIKMYERVGPQLDGGVFCSGVIGIVDVPYLVLEPTHNKQDFADAKEYRHLMKAMGEHLKQYWKDTGIANQGVTTFWENFGYISPNWKAPPSDDPKYLRKRAMQVSMCIQCDECLKWRMLPFSSSSIGKVYPDNWVCAMNPDPSHNKCSAPEQKLNIPEGVLKKEVRTKDQKEKELAEEIKKKQEKLKAMKKTQVVTSSRQGRQLLRKKQEEEEEDEDEEDEEESEEEDEEEEEEAPAPRKSREPQRRPPPAKSSRIKVPPSPPTAKSRSTPARPVSSTAADSRKTAPAWADNRRRSDTTTTTTTTTTPKATPPQVTSTRPEPSKKTVPTKAPAVTTTKTAPVSKVTETKPAAAAVKRKASVTSVVSSIASEESDMDEVPSKKKSFIKEDEKEINNDIKEDSAVETNYDDVSMSEDGKDSEIGRKVDAWINKDWHAGKVVKVNRQQQKWKIKFDKYPKDKYDKWFDQNSTDLRLLKAPAESTENSVPPPTSTSPVVSTQDSNSEAPSSSTTATTTTTSTPQHYEEIAAGYRTCLRYFLPPNWVMDKEAVSGLSLQELAAFPLEDFFDHYEKGLRKLVNNFQADALNKQQEAESAKSKLSNVRKMIAKLLKSINEDFDIDPEADTDQVDELLSICVKQALAQQQSDGSD</sequence>
<evidence type="ECO:0000259" key="9">
    <source>
        <dbReference type="PROSITE" id="PS51050"/>
    </source>
</evidence>
<feature type="region of interest" description="Disordered" evidence="8">
    <location>
        <begin position="874"/>
        <end position="915"/>
    </location>
</feature>
<feature type="coiled-coil region" evidence="7">
    <location>
        <begin position="292"/>
        <end position="352"/>
    </location>
</feature>
<keyword evidence="6" id="KW-0539">Nucleus</keyword>
<evidence type="ECO:0000256" key="2">
    <source>
        <dbReference type="ARBA" id="ARBA00022723"/>
    </source>
</evidence>
<dbReference type="Pfam" id="PF17942">
    <property type="entry name" value="Morc6_S5"/>
    <property type="match status" value="1"/>
</dbReference>
<comment type="subcellular location">
    <subcellularLocation>
        <location evidence="1">Nucleus</location>
    </subcellularLocation>
</comment>
<proteinExistence type="predicted"/>
<feature type="region of interest" description="Disordered" evidence="8">
    <location>
        <begin position="580"/>
        <end position="744"/>
    </location>
</feature>
<feature type="compositionally biased region" description="Acidic residues" evidence="8">
    <location>
        <begin position="607"/>
        <end position="631"/>
    </location>
</feature>
<dbReference type="GO" id="GO:0008270">
    <property type="term" value="F:zinc ion binding"/>
    <property type="evidence" value="ECO:0007669"/>
    <property type="project" value="UniProtKB-KW"/>
</dbReference>
<dbReference type="PANTHER" id="PTHR23337">
    <property type="entry name" value="ZINC FINGER CW-TYPE COILED-COIL DOMAIN PROTEIN 1"/>
    <property type="match status" value="1"/>
</dbReference>
<dbReference type="PANTHER" id="PTHR23337:SF3">
    <property type="entry name" value="MORC FAMILY CW-TYPE ZINC FINGER 2"/>
    <property type="match status" value="1"/>
</dbReference>
<protein>
    <submittedName>
        <fullName evidence="11">MORC family CW-type zinc finger protein 2 isoform X2</fullName>
    </submittedName>
</protein>
<dbReference type="OrthoDB" id="10251809at2759"/>
<evidence type="ECO:0000313" key="10">
    <source>
        <dbReference type="Proteomes" id="UP000085678"/>
    </source>
</evidence>
<name>A0A1S3H086_LINAN</name>
<keyword evidence="5 7" id="KW-0175">Coiled coil</keyword>
<evidence type="ECO:0000256" key="3">
    <source>
        <dbReference type="ARBA" id="ARBA00022771"/>
    </source>
</evidence>
<feature type="compositionally biased region" description="Low complexity" evidence="8">
    <location>
        <begin position="694"/>
        <end position="703"/>
    </location>
</feature>
<dbReference type="PROSITE" id="PS51050">
    <property type="entry name" value="ZF_CW"/>
    <property type="match status" value="1"/>
</dbReference>
<keyword evidence="10" id="KW-1185">Reference proteome</keyword>
<dbReference type="InterPro" id="IPR036890">
    <property type="entry name" value="HATPase_C_sf"/>
</dbReference>
<dbReference type="InterPro" id="IPR041006">
    <property type="entry name" value="Morc_S5"/>
</dbReference>
<dbReference type="Pfam" id="PF23327">
    <property type="entry name" value="Chromo_MORC2_6th"/>
    <property type="match status" value="1"/>
</dbReference>
<dbReference type="InParanoid" id="A0A1S3H086"/>
<feature type="compositionally biased region" description="Low complexity" evidence="8">
    <location>
        <begin position="721"/>
        <end position="741"/>
    </location>
</feature>
<reference evidence="11" key="1">
    <citation type="submission" date="2025-08" db="UniProtKB">
        <authorList>
            <consortium name="RefSeq"/>
        </authorList>
    </citation>
    <scope>IDENTIFICATION</scope>
    <source>
        <tissue evidence="11">Gonads</tissue>
    </source>
</reference>
<evidence type="ECO:0000313" key="11">
    <source>
        <dbReference type="RefSeq" id="XP_013379418.1"/>
    </source>
</evidence>
<evidence type="ECO:0000256" key="5">
    <source>
        <dbReference type="ARBA" id="ARBA00023054"/>
    </source>
</evidence>
<gene>
    <name evidence="11" type="primary">LOC106150936</name>
</gene>
<evidence type="ECO:0000256" key="8">
    <source>
        <dbReference type="SAM" id="MobiDB-lite"/>
    </source>
</evidence>